<dbReference type="GO" id="GO:0000785">
    <property type="term" value="C:chromatin"/>
    <property type="evidence" value="ECO:0007669"/>
    <property type="project" value="TreeGrafter"/>
</dbReference>
<keyword evidence="2" id="KW-0175">Coiled coil</keyword>
<keyword evidence="6" id="KW-1185">Reference proteome</keyword>
<dbReference type="Proteomes" id="UP001177003">
    <property type="component" value="Chromosome 1"/>
</dbReference>
<protein>
    <recommendedName>
        <fullName evidence="4">Helicase C-terminal domain-containing protein</fullName>
    </recommendedName>
</protein>
<evidence type="ECO:0000256" key="3">
    <source>
        <dbReference type="SAM" id="MobiDB-lite"/>
    </source>
</evidence>
<dbReference type="GO" id="GO:0042393">
    <property type="term" value="F:histone binding"/>
    <property type="evidence" value="ECO:0007669"/>
    <property type="project" value="TreeGrafter"/>
</dbReference>
<feature type="domain" description="Helicase C-terminal" evidence="4">
    <location>
        <begin position="191"/>
        <end position="356"/>
    </location>
</feature>
<dbReference type="SUPFAM" id="SSF52540">
    <property type="entry name" value="P-loop containing nucleoside triphosphate hydrolases"/>
    <property type="match status" value="1"/>
</dbReference>
<name>A0AA35YD46_LACSI</name>
<feature type="compositionally biased region" description="Basic residues" evidence="3">
    <location>
        <begin position="66"/>
        <end position="82"/>
    </location>
</feature>
<feature type="compositionally biased region" description="Polar residues" evidence="3">
    <location>
        <begin position="510"/>
        <end position="522"/>
    </location>
</feature>
<dbReference type="Gene3D" id="3.40.50.300">
    <property type="entry name" value="P-loop containing nucleotide triphosphate hydrolases"/>
    <property type="match status" value="1"/>
</dbReference>
<dbReference type="PANTHER" id="PTHR45623:SF13">
    <property type="entry name" value="HELICASE PROTEIN MOM1"/>
    <property type="match status" value="1"/>
</dbReference>
<dbReference type="PANTHER" id="PTHR45623">
    <property type="entry name" value="CHROMODOMAIN-HELICASE-DNA-BINDING PROTEIN 3-RELATED-RELATED"/>
    <property type="match status" value="1"/>
</dbReference>
<dbReference type="PROSITE" id="PS51194">
    <property type="entry name" value="HELICASE_CTER"/>
    <property type="match status" value="1"/>
</dbReference>
<sequence>MNEDKSFSNLSMSEKRKRLMAMVDTRKNSKRKSLEMPYMTEKGEKTNSKKPINGGTKMMKSNSSTFKKKLQNSRRKVKKKKVSQVGDHNHVAASHASNERKFNSSEIEEYWVPVHLSHTQMEQYCSLLNSNFESLSSSLRDNSSLSDILTQTQKCCDHPYLVDPTLRESLKKNLLVDQLDAEISVSGKLQLLDKLLLKIKECGLRVIVLFQSLVSSKTISIGDILDDLVDKRFGEDSYIRIHGKILYNHEREKRKKDLKLFNNLENGKFVCLLDYRACHPTIKLSSIDVVILFNSDWNPSNDIKALRKLTLDSNRLRVLRLYSSFTIEEKALILSKKGSIYDHNSAGINYNNCHRLLAWGASYLLKKLSEDPKSKSKSENICFMDDLVDELSSLLNKNGDIECLKDSMISKAQIHKGVYSKNMLLLGESEAHTKETCSYLIENGALLFWTNLLKETPWENSCSRLSRRAQKSFRHEPENESDMENFQIKTTITPPSVRTRVRSKRRVCTQGEQSTSSAAECTNNQPQQPQNPPVIPSVSDQSCNDAPLETELENIKKEREKITKLHEEKKSMLISECEKEIIEIRKKYDGLIDESEMCLTKKMNVLEQYYDLVYANKVLADTLTRTCDDTFDEEKSDKEIGVMRVLEIPASTLVQSVNRCTSTTSVPTLRAPAPHLRSSSSLFPSLPTLSTPQTQTELNNVDYQVNNEKLPVFQSSNLWPELLVEFDTLYDMGFPSLPFLDSN</sequence>
<gene>
    <name evidence="5" type="ORF">LSALG_LOCUS8530</name>
</gene>
<dbReference type="Pfam" id="PF00271">
    <property type="entry name" value="Helicase_C"/>
    <property type="match status" value="1"/>
</dbReference>
<evidence type="ECO:0000259" key="4">
    <source>
        <dbReference type="PROSITE" id="PS51194"/>
    </source>
</evidence>
<evidence type="ECO:0000256" key="2">
    <source>
        <dbReference type="SAM" id="Coils"/>
    </source>
</evidence>
<evidence type="ECO:0000313" key="6">
    <source>
        <dbReference type="Proteomes" id="UP001177003"/>
    </source>
</evidence>
<dbReference type="EMBL" id="OX465077">
    <property type="protein sequence ID" value="CAI9268083.1"/>
    <property type="molecule type" value="Genomic_DNA"/>
</dbReference>
<dbReference type="GO" id="GO:0140658">
    <property type="term" value="F:ATP-dependent chromatin remodeler activity"/>
    <property type="evidence" value="ECO:0007669"/>
    <property type="project" value="TreeGrafter"/>
</dbReference>
<feature type="region of interest" description="Disordered" evidence="3">
    <location>
        <begin position="23"/>
        <end position="99"/>
    </location>
</feature>
<proteinExistence type="predicted"/>
<dbReference type="GO" id="GO:0005634">
    <property type="term" value="C:nucleus"/>
    <property type="evidence" value="ECO:0007669"/>
    <property type="project" value="TreeGrafter"/>
</dbReference>
<organism evidence="5 6">
    <name type="scientific">Lactuca saligna</name>
    <name type="common">Willowleaf lettuce</name>
    <dbReference type="NCBI Taxonomy" id="75948"/>
    <lineage>
        <taxon>Eukaryota</taxon>
        <taxon>Viridiplantae</taxon>
        <taxon>Streptophyta</taxon>
        <taxon>Embryophyta</taxon>
        <taxon>Tracheophyta</taxon>
        <taxon>Spermatophyta</taxon>
        <taxon>Magnoliopsida</taxon>
        <taxon>eudicotyledons</taxon>
        <taxon>Gunneridae</taxon>
        <taxon>Pentapetalae</taxon>
        <taxon>asterids</taxon>
        <taxon>campanulids</taxon>
        <taxon>Asterales</taxon>
        <taxon>Asteraceae</taxon>
        <taxon>Cichorioideae</taxon>
        <taxon>Cichorieae</taxon>
        <taxon>Lactucinae</taxon>
        <taxon>Lactuca</taxon>
    </lineage>
</organism>
<evidence type="ECO:0000313" key="5">
    <source>
        <dbReference type="EMBL" id="CAI9268083.1"/>
    </source>
</evidence>
<dbReference type="InterPro" id="IPR001650">
    <property type="entry name" value="Helicase_C-like"/>
</dbReference>
<feature type="coiled-coil region" evidence="2">
    <location>
        <begin position="548"/>
        <end position="594"/>
    </location>
</feature>
<dbReference type="GO" id="GO:0016887">
    <property type="term" value="F:ATP hydrolysis activity"/>
    <property type="evidence" value="ECO:0007669"/>
    <property type="project" value="TreeGrafter"/>
</dbReference>
<dbReference type="AlphaFoldDB" id="A0AA35YD46"/>
<dbReference type="GO" id="GO:0003677">
    <property type="term" value="F:DNA binding"/>
    <property type="evidence" value="ECO:0007669"/>
    <property type="project" value="TreeGrafter"/>
</dbReference>
<reference evidence="5" key="1">
    <citation type="submission" date="2023-04" db="EMBL/GenBank/DDBJ databases">
        <authorList>
            <person name="Vijverberg K."/>
            <person name="Xiong W."/>
            <person name="Schranz E."/>
        </authorList>
    </citation>
    <scope>NUCLEOTIDE SEQUENCE</scope>
</reference>
<dbReference type="InterPro" id="IPR027417">
    <property type="entry name" value="P-loop_NTPase"/>
</dbReference>
<keyword evidence="1" id="KW-0539">Nucleus</keyword>
<dbReference type="GO" id="GO:0003682">
    <property type="term" value="F:chromatin binding"/>
    <property type="evidence" value="ECO:0007669"/>
    <property type="project" value="TreeGrafter"/>
</dbReference>
<feature type="region of interest" description="Disordered" evidence="3">
    <location>
        <begin position="472"/>
        <end position="542"/>
    </location>
</feature>
<evidence type="ECO:0000256" key="1">
    <source>
        <dbReference type="ARBA" id="ARBA00023242"/>
    </source>
</evidence>
<dbReference type="Gene3D" id="6.10.250.1310">
    <property type="match status" value="1"/>
</dbReference>
<accession>A0AA35YD46</accession>